<dbReference type="OrthoDB" id="9803913at2"/>
<dbReference type="GO" id="GO:0008408">
    <property type="term" value="F:3'-5' exonuclease activity"/>
    <property type="evidence" value="ECO:0007669"/>
    <property type="project" value="TreeGrafter"/>
</dbReference>
<keyword evidence="6" id="KW-1185">Reference proteome</keyword>
<evidence type="ECO:0000259" key="4">
    <source>
        <dbReference type="SMART" id="SM00479"/>
    </source>
</evidence>
<reference evidence="5 6" key="1">
    <citation type="submission" date="2019-03" db="EMBL/GenBank/DDBJ databases">
        <title>Genomic Encyclopedia of Type Strains, Phase III (KMG-III): the genomes of soil and plant-associated and newly described type strains.</title>
        <authorList>
            <person name="Whitman W."/>
        </authorList>
    </citation>
    <scope>NUCLEOTIDE SEQUENCE [LARGE SCALE GENOMIC DNA]</scope>
    <source>
        <strain evidence="5 6">CECT 8446</strain>
    </source>
</reference>
<keyword evidence="3" id="KW-0269">Exonuclease</keyword>
<organism evidence="5 6">
    <name type="scientific">Algoriphagus boseongensis</name>
    <dbReference type="NCBI Taxonomy" id="1442587"/>
    <lineage>
        <taxon>Bacteria</taxon>
        <taxon>Pseudomonadati</taxon>
        <taxon>Bacteroidota</taxon>
        <taxon>Cytophagia</taxon>
        <taxon>Cytophagales</taxon>
        <taxon>Cyclobacteriaceae</taxon>
        <taxon>Algoriphagus</taxon>
    </lineage>
</organism>
<dbReference type="PANTHER" id="PTHR30231">
    <property type="entry name" value="DNA POLYMERASE III SUBUNIT EPSILON"/>
    <property type="match status" value="1"/>
</dbReference>
<protein>
    <submittedName>
        <fullName evidence="5">DNA polymerase-3 subunit epsilon</fullName>
    </submittedName>
</protein>
<dbReference type="CDD" id="cd06127">
    <property type="entry name" value="DEDDh"/>
    <property type="match status" value="1"/>
</dbReference>
<dbReference type="RefSeq" id="WP_133555278.1">
    <property type="nucleotide sequence ID" value="NZ_SNYF01000006.1"/>
</dbReference>
<dbReference type="InterPro" id="IPR013520">
    <property type="entry name" value="Ribonucl_H"/>
</dbReference>
<dbReference type="SUPFAM" id="SSF53098">
    <property type="entry name" value="Ribonuclease H-like"/>
    <property type="match status" value="1"/>
</dbReference>
<dbReference type="Pfam" id="PF00929">
    <property type="entry name" value="RNase_T"/>
    <property type="match status" value="1"/>
</dbReference>
<evidence type="ECO:0000256" key="2">
    <source>
        <dbReference type="ARBA" id="ARBA00022801"/>
    </source>
</evidence>
<evidence type="ECO:0000313" key="6">
    <source>
        <dbReference type="Proteomes" id="UP000294535"/>
    </source>
</evidence>
<keyword evidence="1" id="KW-0540">Nuclease</keyword>
<dbReference type="PANTHER" id="PTHR30231:SF4">
    <property type="entry name" value="PROTEIN NEN2"/>
    <property type="match status" value="1"/>
</dbReference>
<evidence type="ECO:0000256" key="3">
    <source>
        <dbReference type="ARBA" id="ARBA00022839"/>
    </source>
</evidence>
<dbReference type="GO" id="GO:0005829">
    <property type="term" value="C:cytosol"/>
    <property type="evidence" value="ECO:0007669"/>
    <property type="project" value="TreeGrafter"/>
</dbReference>
<dbReference type="InterPro" id="IPR012337">
    <property type="entry name" value="RNaseH-like_sf"/>
</dbReference>
<comment type="caution">
    <text evidence="5">The sequence shown here is derived from an EMBL/GenBank/DDBJ whole genome shotgun (WGS) entry which is preliminary data.</text>
</comment>
<sequence length="223" mass="25419">MSWWKLGKKSNPKKDFVKEFLLKNEDKIPDIRRIDQLEFVVLDTETSGLNPEKDQILSFGAVKIWNLKIMVSESLELYPMTNTGFESSAKIHGMVGAESRIDLEEFGRELLQFLGNGILVGHHIGFDLEMLLKSLTPFGLDRFPNPVIDTLNLAIRLEHGPMADWNQINQNDYSLDRLCTKFGIEPDDRHTAAGDALLTAQLFQKLLFKAKQKGIENFSELVR</sequence>
<dbReference type="InterPro" id="IPR036397">
    <property type="entry name" value="RNaseH_sf"/>
</dbReference>
<dbReference type="GO" id="GO:0006259">
    <property type="term" value="P:DNA metabolic process"/>
    <property type="evidence" value="ECO:0007669"/>
    <property type="project" value="UniProtKB-ARBA"/>
</dbReference>
<dbReference type="Gene3D" id="3.30.420.10">
    <property type="entry name" value="Ribonuclease H-like superfamily/Ribonuclease H"/>
    <property type="match status" value="1"/>
</dbReference>
<name>A0A4R6T702_9BACT</name>
<proteinExistence type="predicted"/>
<dbReference type="Proteomes" id="UP000294535">
    <property type="component" value="Unassembled WGS sequence"/>
</dbReference>
<feature type="domain" description="Exonuclease" evidence="4">
    <location>
        <begin position="38"/>
        <end position="212"/>
    </location>
</feature>
<dbReference type="SMART" id="SM00479">
    <property type="entry name" value="EXOIII"/>
    <property type="match status" value="1"/>
</dbReference>
<dbReference type="GO" id="GO:0003676">
    <property type="term" value="F:nucleic acid binding"/>
    <property type="evidence" value="ECO:0007669"/>
    <property type="project" value="InterPro"/>
</dbReference>
<evidence type="ECO:0000256" key="1">
    <source>
        <dbReference type="ARBA" id="ARBA00022722"/>
    </source>
</evidence>
<accession>A0A4R6T702</accession>
<keyword evidence="2" id="KW-0378">Hydrolase</keyword>
<dbReference type="EMBL" id="SNYF01000006">
    <property type="protein sequence ID" value="TDQ17336.1"/>
    <property type="molecule type" value="Genomic_DNA"/>
</dbReference>
<evidence type="ECO:0000313" key="5">
    <source>
        <dbReference type="EMBL" id="TDQ17336.1"/>
    </source>
</evidence>
<gene>
    <name evidence="5" type="ORF">DFQ04_1988</name>
</gene>
<dbReference type="AlphaFoldDB" id="A0A4R6T702"/>